<dbReference type="Proteomes" id="UP001530377">
    <property type="component" value="Unassembled WGS sequence"/>
</dbReference>
<keyword evidence="2" id="KW-0812">Transmembrane</keyword>
<feature type="region of interest" description="Disordered" evidence="1">
    <location>
        <begin position="1"/>
        <end position="34"/>
    </location>
</feature>
<keyword evidence="2" id="KW-0472">Membrane</keyword>
<protein>
    <submittedName>
        <fullName evidence="3">Uncharacterized protein</fullName>
    </submittedName>
</protein>
<feature type="region of interest" description="Disordered" evidence="1">
    <location>
        <begin position="104"/>
        <end position="149"/>
    </location>
</feature>
<evidence type="ECO:0000256" key="2">
    <source>
        <dbReference type="SAM" id="Phobius"/>
    </source>
</evidence>
<proteinExistence type="predicted"/>
<comment type="caution">
    <text evidence="3">The sequence shown here is derived from an EMBL/GenBank/DDBJ whole genome shotgun (WGS) entry which is preliminary data.</text>
</comment>
<feature type="transmembrane region" description="Helical" evidence="2">
    <location>
        <begin position="41"/>
        <end position="60"/>
    </location>
</feature>
<dbReference type="Gene3D" id="3.90.550.10">
    <property type="entry name" value="Spore Coat Polysaccharide Biosynthesis Protein SpsA, Chain A"/>
    <property type="match status" value="1"/>
</dbReference>
<evidence type="ECO:0000313" key="4">
    <source>
        <dbReference type="Proteomes" id="UP001530377"/>
    </source>
</evidence>
<evidence type="ECO:0000256" key="1">
    <source>
        <dbReference type="SAM" id="MobiDB-lite"/>
    </source>
</evidence>
<dbReference type="InterPro" id="IPR029044">
    <property type="entry name" value="Nucleotide-diphossugar_trans"/>
</dbReference>
<keyword evidence="4" id="KW-1185">Reference proteome</keyword>
<sequence length="686" mass="77419">MQRRGGGKRETDDDDCTHRHHLPSFPPPATARRSRGRQLRLGGFGLPGMLLVAFTTLLFVEHVTYRMLEDVSYSSSASWPVEGGIGTPPSNLTNDGIATEIIARDPSPERPAQYDGGGRVPRSPEIPPTNTTGAAMVEPDQTTTYEPTNARRLYRLRGYESSHVNYSRFWKTRIPDPVPPLPPDTDPSTGRKLPPVIAYVTTLTDCRGKYAGLDGAAVLLHSIRRNSYGWTPQSRQLADASHGPRYGGEGGRYRHVAYAFVDPAASPDIEGAKGECARYLRRIGYTILHRASLVPLFEVKDDDDDDDDENGNHTTNRFYEEWKGMGYVGRDRPVDGPTARRPGEHPKKLAMIMSEDGCCGYAELLKLHVYGMVEHVLAVHLDFDSLLLRPMDDLFDIMLGNYDGSNDISHRKLLPLARLPRTKDVNFSRPIDAAFTRDYNQVNKPGINAPVGYQGGFLVVRPDLDVLERYRTILKRGEFVFGRHRREGWGGRHGGFYGDVTFQGILPYYYEDVAPAGMHNEAELDRCIYNQMGDNPRKSTYKFPRATPLDPKKMGFRDTTICRDGRTDCSDTDCQRTHPKSSITAHFTFCKKPWDCPDGNPGTVVFDTCSGLLEEWYRVRRELEDWWLSLSTNNSTSYYWKDETLDKVRKSRLGGLDSAKHLGYCDDYGNDGYRRLVQHDEPNDQS</sequence>
<dbReference type="AlphaFoldDB" id="A0ABD3RDY5"/>
<dbReference type="EMBL" id="JALLPB020000272">
    <property type="protein sequence ID" value="KAL3811239.1"/>
    <property type="molecule type" value="Genomic_DNA"/>
</dbReference>
<name>A0ABD3RDY5_9STRA</name>
<keyword evidence="2" id="KW-1133">Transmembrane helix</keyword>
<reference evidence="3 4" key="1">
    <citation type="submission" date="2024-10" db="EMBL/GenBank/DDBJ databases">
        <title>Updated reference genomes for cyclostephanoid diatoms.</title>
        <authorList>
            <person name="Roberts W.R."/>
            <person name="Alverson A.J."/>
        </authorList>
    </citation>
    <scope>NUCLEOTIDE SEQUENCE [LARGE SCALE GENOMIC DNA]</scope>
    <source>
        <strain evidence="3 4">AJA228-03</strain>
    </source>
</reference>
<organism evidence="3 4">
    <name type="scientific">Cyclostephanos tholiformis</name>
    <dbReference type="NCBI Taxonomy" id="382380"/>
    <lineage>
        <taxon>Eukaryota</taxon>
        <taxon>Sar</taxon>
        <taxon>Stramenopiles</taxon>
        <taxon>Ochrophyta</taxon>
        <taxon>Bacillariophyta</taxon>
        <taxon>Coscinodiscophyceae</taxon>
        <taxon>Thalassiosirophycidae</taxon>
        <taxon>Stephanodiscales</taxon>
        <taxon>Stephanodiscaceae</taxon>
        <taxon>Cyclostephanos</taxon>
    </lineage>
</organism>
<gene>
    <name evidence="3" type="ORF">ACHAXA_003908</name>
</gene>
<evidence type="ECO:0000313" key="3">
    <source>
        <dbReference type="EMBL" id="KAL3811239.1"/>
    </source>
</evidence>
<accession>A0ABD3RDY5</accession>